<protein>
    <recommendedName>
        <fullName evidence="3">Palmitoyl-protein thioesterase 1</fullName>
        <ecNumber evidence="2">3.1.2.22</ecNumber>
    </recommendedName>
    <alternativeName>
        <fullName evidence="8">Palmitoyl-protein hydrolase 1</fullName>
    </alternativeName>
</protein>
<evidence type="ECO:0000256" key="9">
    <source>
        <dbReference type="ARBA" id="ARBA00047409"/>
    </source>
</evidence>
<reference evidence="11" key="1">
    <citation type="submission" date="2023-07" db="EMBL/GenBank/DDBJ databases">
        <title>Chromosome-level genome assembly of Artemia franciscana.</title>
        <authorList>
            <person name="Jo E."/>
        </authorList>
    </citation>
    <scope>NUCLEOTIDE SEQUENCE</scope>
    <source>
        <tissue evidence="11">Whole body</tissue>
    </source>
</reference>
<comment type="caution">
    <text evidence="11">The sequence shown here is derived from an EMBL/GenBank/DDBJ whole genome shotgun (WGS) entry which is preliminary data.</text>
</comment>
<keyword evidence="6" id="KW-1015">Disulfide bond</keyword>
<evidence type="ECO:0000256" key="8">
    <source>
        <dbReference type="ARBA" id="ARBA00031934"/>
    </source>
</evidence>
<dbReference type="SUPFAM" id="SSF53474">
    <property type="entry name" value="alpha/beta-Hydrolases"/>
    <property type="match status" value="1"/>
</dbReference>
<organism evidence="11 12">
    <name type="scientific">Artemia franciscana</name>
    <name type="common">Brine shrimp</name>
    <name type="synonym">Artemia sanfranciscana</name>
    <dbReference type="NCBI Taxonomy" id="6661"/>
    <lineage>
        <taxon>Eukaryota</taxon>
        <taxon>Metazoa</taxon>
        <taxon>Ecdysozoa</taxon>
        <taxon>Arthropoda</taxon>
        <taxon>Crustacea</taxon>
        <taxon>Branchiopoda</taxon>
        <taxon>Anostraca</taxon>
        <taxon>Artemiidae</taxon>
        <taxon>Artemia</taxon>
    </lineage>
</organism>
<dbReference type="PANTHER" id="PTHR11247:SF8">
    <property type="entry name" value="PALMITOYL-PROTEIN THIOESTERASE 1"/>
    <property type="match status" value="1"/>
</dbReference>
<sequence length="292" mass="33670">MLFILGELFVLFQCFQGSQTSPVPIVMWHGIGDTCCNPHFLGRIKKVIEEEIDGVYVHSISIGDGFARDAQNSYIIPPNKQIEIACEQLRKDEKLKNGYHGLGFSQGGLFLRGLAERCPTPPMKTLVTLGSQHQGIYGLPKCPGDKRYCDYFRRVLNFAYSNWAQRILAPAGYWHDPLDEPTYKKKSKFLADINNEVFINQKYRTNILRLQKLVLVKFNNDTTVQPKDSSWFGFYKPGTLNIQRLNESSLWFEDRIGLRQMGNRLLLLAKNGDHLQFTEEWLITNIVRPFFK</sequence>
<feature type="signal peptide" evidence="10">
    <location>
        <begin position="1"/>
        <end position="20"/>
    </location>
</feature>
<feature type="chain" id="PRO_5041699314" description="Palmitoyl-protein thioesterase 1" evidence="10">
    <location>
        <begin position="21"/>
        <end position="292"/>
    </location>
</feature>
<dbReference type="Gene3D" id="3.40.50.1820">
    <property type="entry name" value="alpha/beta hydrolase"/>
    <property type="match status" value="1"/>
</dbReference>
<dbReference type="PANTHER" id="PTHR11247">
    <property type="entry name" value="PALMITOYL-PROTEIN THIOESTERASE/DOLICHYLDIPHOSPHATASE 1"/>
    <property type="match status" value="1"/>
</dbReference>
<evidence type="ECO:0000256" key="7">
    <source>
        <dbReference type="ARBA" id="ARBA00023180"/>
    </source>
</evidence>
<evidence type="ECO:0000313" key="11">
    <source>
        <dbReference type="EMBL" id="KAK2708960.1"/>
    </source>
</evidence>
<evidence type="ECO:0000256" key="4">
    <source>
        <dbReference type="ARBA" id="ARBA00022729"/>
    </source>
</evidence>
<dbReference type="Proteomes" id="UP001187531">
    <property type="component" value="Unassembled WGS sequence"/>
</dbReference>
<dbReference type="EMBL" id="JAVRJZ010000018">
    <property type="protein sequence ID" value="KAK2708960.1"/>
    <property type="molecule type" value="Genomic_DNA"/>
</dbReference>
<evidence type="ECO:0000256" key="3">
    <source>
        <dbReference type="ARBA" id="ARBA00014212"/>
    </source>
</evidence>
<dbReference type="PRINTS" id="PR00414">
    <property type="entry name" value="PPTHIESTRASE"/>
</dbReference>
<evidence type="ECO:0000256" key="5">
    <source>
        <dbReference type="ARBA" id="ARBA00022801"/>
    </source>
</evidence>
<gene>
    <name evidence="11" type="ORF">QYM36_014551</name>
</gene>
<dbReference type="InterPro" id="IPR002472">
    <property type="entry name" value="Palm_thioest"/>
</dbReference>
<evidence type="ECO:0000313" key="12">
    <source>
        <dbReference type="Proteomes" id="UP001187531"/>
    </source>
</evidence>
<dbReference type="Pfam" id="PF02089">
    <property type="entry name" value="Palm_thioest"/>
    <property type="match status" value="1"/>
</dbReference>
<evidence type="ECO:0000256" key="10">
    <source>
        <dbReference type="SAM" id="SignalP"/>
    </source>
</evidence>
<keyword evidence="7" id="KW-0325">Glycoprotein</keyword>
<comment type="catalytic activity">
    <reaction evidence="9">
        <text>S-hexadecanoyl-L-cysteinyl-[protein] + H2O = L-cysteinyl-[protein] + hexadecanoate + H(+)</text>
        <dbReference type="Rhea" id="RHEA:19233"/>
        <dbReference type="Rhea" id="RHEA-COMP:10131"/>
        <dbReference type="Rhea" id="RHEA-COMP:11032"/>
        <dbReference type="ChEBI" id="CHEBI:7896"/>
        <dbReference type="ChEBI" id="CHEBI:15377"/>
        <dbReference type="ChEBI" id="CHEBI:15378"/>
        <dbReference type="ChEBI" id="CHEBI:29950"/>
        <dbReference type="ChEBI" id="CHEBI:74151"/>
        <dbReference type="EC" id="3.1.2.22"/>
    </reaction>
    <physiologicalReaction direction="left-to-right" evidence="9">
        <dbReference type="Rhea" id="RHEA:19234"/>
    </physiologicalReaction>
</comment>
<dbReference type="EC" id="3.1.2.22" evidence="2"/>
<comment type="similarity">
    <text evidence="1">Belongs to the palmitoyl-protein thioesterase family.</text>
</comment>
<dbReference type="GO" id="GO:0008474">
    <property type="term" value="F:palmitoyl-(protein) hydrolase activity"/>
    <property type="evidence" value="ECO:0007669"/>
    <property type="project" value="UniProtKB-EC"/>
</dbReference>
<proteinExistence type="inferred from homology"/>
<dbReference type="GO" id="GO:0006898">
    <property type="term" value="P:receptor-mediated endocytosis"/>
    <property type="evidence" value="ECO:0007669"/>
    <property type="project" value="TreeGrafter"/>
</dbReference>
<keyword evidence="5" id="KW-0378">Hydrolase</keyword>
<evidence type="ECO:0000256" key="1">
    <source>
        <dbReference type="ARBA" id="ARBA00010758"/>
    </source>
</evidence>
<dbReference type="FunFam" id="3.40.50.1820:FF:000107">
    <property type="entry name" value="Palmitoyl-protein thioesterase 1"/>
    <property type="match status" value="1"/>
</dbReference>
<dbReference type="GO" id="GO:0005764">
    <property type="term" value="C:lysosome"/>
    <property type="evidence" value="ECO:0007669"/>
    <property type="project" value="TreeGrafter"/>
</dbReference>
<accession>A0AA88L5R6</accession>
<name>A0AA88L5R6_ARTSF</name>
<dbReference type="InterPro" id="IPR029058">
    <property type="entry name" value="AB_hydrolase_fold"/>
</dbReference>
<keyword evidence="4 10" id="KW-0732">Signal</keyword>
<dbReference type="AlphaFoldDB" id="A0AA88L5R6"/>
<keyword evidence="12" id="KW-1185">Reference proteome</keyword>
<evidence type="ECO:0000256" key="2">
    <source>
        <dbReference type="ARBA" id="ARBA00012423"/>
    </source>
</evidence>
<evidence type="ECO:0000256" key="6">
    <source>
        <dbReference type="ARBA" id="ARBA00023157"/>
    </source>
</evidence>